<gene>
    <name evidence="5" type="ORF">BCM02_107305</name>
</gene>
<dbReference type="RefSeq" id="WP_148930873.1">
    <property type="nucleotide sequence ID" value="NZ_VNHS01000007.1"/>
</dbReference>
<evidence type="ECO:0000256" key="3">
    <source>
        <dbReference type="ARBA" id="ARBA00023027"/>
    </source>
</evidence>
<dbReference type="FunFam" id="3.40.50.720:FF:000084">
    <property type="entry name" value="Short-chain dehydrogenase reductase"/>
    <property type="match status" value="1"/>
</dbReference>
<dbReference type="NCBIfam" id="NF005559">
    <property type="entry name" value="PRK07231.1"/>
    <property type="match status" value="1"/>
</dbReference>
<proteinExistence type="inferred from homology"/>
<dbReference type="GO" id="GO:0008206">
    <property type="term" value="P:bile acid metabolic process"/>
    <property type="evidence" value="ECO:0007669"/>
    <property type="project" value="UniProtKB-ARBA"/>
</dbReference>
<evidence type="ECO:0000256" key="2">
    <source>
        <dbReference type="ARBA" id="ARBA00023002"/>
    </source>
</evidence>
<dbReference type="Pfam" id="PF13561">
    <property type="entry name" value="adh_short_C2"/>
    <property type="match status" value="1"/>
</dbReference>
<dbReference type="InterPro" id="IPR036291">
    <property type="entry name" value="NAD(P)-bd_dom_sf"/>
</dbReference>
<comment type="caution">
    <text evidence="5">The sequence shown here is derived from an EMBL/GenBank/DDBJ whole genome shotgun (WGS) entry which is preliminary data.</text>
</comment>
<dbReference type="PRINTS" id="PR00081">
    <property type="entry name" value="GDHRDH"/>
</dbReference>
<evidence type="ECO:0000313" key="6">
    <source>
        <dbReference type="Proteomes" id="UP000323257"/>
    </source>
</evidence>
<dbReference type="Proteomes" id="UP000323257">
    <property type="component" value="Unassembled WGS sequence"/>
</dbReference>
<dbReference type="InterPro" id="IPR002347">
    <property type="entry name" value="SDR_fam"/>
</dbReference>
<keyword evidence="6" id="KW-1185">Reference proteome</keyword>
<name>A0A5S5C1L0_9BACL</name>
<keyword evidence="3" id="KW-0520">NAD</keyword>
<dbReference type="SMART" id="SM00822">
    <property type="entry name" value="PKS_KR"/>
    <property type="match status" value="1"/>
</dbReference>
<dbReference type="AlphaFoldDB" id="A0A5S5C1L0"/>
<dbReference type="EMBL" id="VNHS01000007">
    <property type="protein sequence ID" value="TYP73321.1"/>
    <property type="molecule type" value="Genomic_DNA"/>
</dbReference>
<sequence length="248" mass="26306">MQRFNRKVVIVTGGASGIGAMTARLFAEEGASVVLADIAEDGQRLADEYRAAGLETSYLQVDVTKEDEVMQMVKDTVAKYGRLDILFANAGIASDGAADQIDFEEWQRVIDINLTGVFLSNKHAIQQMLAQNNGGAIVNCGSVHSFVGKARVAAYAAAKGGVKLFTQSSAVAYASKGIRINAVCPGYVETPLINHIPESAKQYLISLHPIGRLGMPIEVAKAVLFLASDDASYITGTSLMVDGGYTAV</sequence>
<dbReference type="PRINTS" id="PR00080">
    <property type="entry name" value="SDRFAMILY"/>
</dbReference>
<keyword evidence="2" id="KW-0560">Oxidoreductase</keyword>
<dbReference type="OrthoDB" id="9803333at2"/>
<reference evidence="5 6" key="1">
    <citation type="submission" date="2019-07" db="EMBL/GenBank/DDBJ databases">
        <title>Genomic Encyclopedia of Type Strains, Phase III (KMG-III): the genomes of soil and plant-associated and newly described type strains.</title>
        <authorList>
            <person name="Whitman W."/>
        </authorList>
    </citation>
    <scope>NUCLEOTIDE SEQUENCE [LARGE SCALE GENOMIC DNA]</scope>
    <source>
        <strain evidence="5 6">BL24</strain>
    </source>
</reference>
<dbReference type="InterPro" id="IPR057326">
    <property type="entry name" value="KR_dom"/>
</dbReference>
<feature type="domain" description="Ketoreductase" evidence="4">
    <location>
        <begin position="7"/>
        <end position="186"/>
    </location>
</feature>
<evidence type="ECO:0000256" key="1">
    <source>
        <dbReference type="ARBA" id="ARBA00006484"/>
    </source>
</evidence>
<dbReference type="CDD" id="cd05233">
    <property type="entry name" value="SDR_c"/>
    <property type="match status" value="1"/>
</dbReference>
<evidence type="ECO:0000259" key="4">
    <source>
        <dbReference type="SMART" id="SM00822"/>
    </source>
</evidence>
<evidence type="ECO:0000313" key="5">
    <source>
        <dbReference type="EMBL" id="TYP73321.1"/>
    </source>
</evidence>
<accession>A0A5S5C1L0</accession>
<dbReference type="GO" id="GO:0016491">
    <property type="term" value="F:oxidoreductase activity"/>
    <property type="evidence" value="ECO:0007669"/>
    <property type="project" value="UniProtKB-KW"/>
</dbReference>
<dbReference type="PANTHER" id="PTHR24321">
    <property type="entry name" value="DEHYDROGENASES, SHORT CHAIN"/>
    <property type="match status" value="1"/>
</dbReference>
<protein>
    <submittedName>
        <fullName evidence="5">NAD(P)-dependent dehydrogenase (Short-subunit alcohol dehydrogenase family)</fullName>
    </submittedName>
</protein>
<comment type="similarity">
    <text evidence="1">Belongs to the short-chain dehydrogenases/reductases (SDR) family.</text>
</comment>
<dbReference type="PANTHER" id="PTHR24321:SF8">
    <property type="entry name" value="ESTRADIOL 17-BETA-DEHYDROGENASE 8-RELATED"/>
    <property type="match status" value="1"/>
</dbReference>
<dbReference type="SUPFAM" id="SSF51735">
    <property type="entry name" value="NAD(P)-binding Rossmann-fold domains"/>
    <property type="match status" value="1"/>
</dbReference>
<organism evidence="5 6">
    <name type="scientific">Paenibacillus methanolicus</name>
    <dbReference type="NCBI Taxonomy" id="582686"/>
    <lineage>
        <taxon>Bacteria</taxon>
        <taxon>Bacillati</taxon>
        <taxon>Bacillota</taxon>
        <taxon>Bacilli</taxon>
        <taxon>Bacillales</taxon>
        <taxon>Paenibacillaceae</taxon>
        <taxon>Paenibacillus</taxon>
    </lineage>
</organism>
<dbReference type="Gene3D" id="3.40.50.720">
    <property type="entry name" value="NAD(P)-binding Rossmann-like Domain"/>
    <property type="match status" value="1"/>
</dbReference>